<comment type="caution">
    <text evidence="1">The sequence shown here is derived from an EMBL/GenBank/DDBJ whole genome shotgun (WGS) entry which is preliminary data.</text>
</comment>
<evidence type="ECO:0000313" key="1">
    <source>
        <dbReference type="EMBL" id="GAH73085.1"/>
    </source>
</evidence>
<gene>
    <name evidence="1" type="ORF">S03H2_41827</name>
</gene>
<dbReference type="EMBL" id="BARU01026005">
    <property type="protein sequence ID" value="GAH73085.1"/>
    <property type="molecule type" value="Genomic_DNA"/>
</dbReference>
<organism evidence="1">
    <name type="scientific">marine sediment metagenome</name>
    <dbReference type="NCBI Taxonomy" id="412755"/>
    <lineage>
        <taxon>unclassified sequences</taxon>
        <taxon>metagenomes</taxon>
        <taxon>ecological metagenomes</taxon>
    </lineage>
</organism>
<dbReference type="AlphaFoldDB" id="X1IV06"/>
<sequence>WGVAIASLPTLACEFTFNYDRIEAPIGTVGEIGVRVEKTHKRCPMDDPLGYRFDWEGIQILGETGWEKIGPELYEKWFQVSLSSIGEGFLRISKDCSKEGYEEAVLSITVTKGDEDRV</sequence>
<protein>
    <submittedName>
        <fullName evidence="1">Uncharacterized protein</fullName>
    </submittedName>
</protein>
<reference evidence="1" key="1">
    <citation type="journal article" date="2014" name="Front. Microbiol.">
        <title>High frequency of phylogenetically diverse reductive dehalogenase-homologous genes in deep subseafloor sedimentary metagenomes.</title>
        <authorList>
            <person name="Kawai M."/>
            <person name="Futagami T."/>
            <person name="Toyoda A."/>
            <person name="Takaki Y."/>
            <person name="Nishi S."/>
            <person name="Hori S."/>
            <person name="Arai W."/>
            <person name="Tsubouchi T."/>
            <person name="Morono Y."/>
            <person name="Uchiyama I."/>
            <person name="Ito T."/>
            <person name="Fujiyama A."/>
            <person name="Inagaki F."/>
            <person name="Takami H."/>
        </authorList>
    </citation>
    <scope>NUCLEOTIDE SEQUENCE</scope>
    <source>
        <strain evidence="1">Expedition CK06-06</strain>
    </source>
</reference>
<accession>X1IV06</accession>
<proteinExistence type="predicted"/>
<name>X1IV06_9ZZZZ</name>
<feature type="non-terminal residue" evidence="1">
    <location>
        <position position="1"/>
    </location>
</feature>